<name>A0A2H3SGU9_FUSFU</name>
<comment type="caution">
    <text evidence="1">The sequence shown here is derived from an EMBL/GenBank/DDBJ whole genome shotgun (WGS) entry which is preliminary data.</text>
</comment>
<dbReference type="Proteomes" id="UP000760494">
    <property type="component" value="Unassembled WGS sequence"/>
</dbReference>
<evidence type="ECO:0000313" key="2">
    <source>
        <dbReference type="Proteomes" id="UP000760494"/>
    </source>
</evidence>
<dbReference type="EMBL" id="CABFJX010000257">
    <property type="protein sequence ID" value="VTT69542.1"/>
    <property type="molecule type" value="Genomic_DNA"/>
</dbReference>
<organism evidence="1 2">
    <name type="scientific">Fusarium fujikuroi</name>
    <name type="common">Bakanae and foot rot disease fungus</name>
    <name type="synonym">Gibberella fujikuroi</name>
    <dbReference type="NCBI Taxonomy" id="5127"/>
    <lineage>
        <taxon>Eukaryota</taxon>
        <taxon>Fungi</taxon>
        <taxon>Dikarya</taxon>
        <taxon>Ascomycota</taxon>
        <taxon>Pezizomycotina</taxon>
        <taxon>Sordariomycetes</taxon>
        <taxon>Hypocreomycetidae</taxon>
        <taxon>Hypocreales</taxon>
        <taxon>Nectriaceae</taxon>
        <taxon>Fusarium</taxon>
        <taxon>Fusarium fujikuroi species complex</taxon>
    </lineage>
</organism>
<gene>
    <name evidence="1" type="ORF">C2S_7567</name>
</gene>
<proteinExistence type="predicted"/>
<dbReference type="AlphaFoldDB" id="A0A2H3SGU9"/>
<accession>A0A2H3SGU9</accession>
<protein>
    <submittedName>
        <fullName evidence="1">Uncharacterized protein</fullName>
    </submittedName>
</protein>
<evidence type="ECO:0000313" key="1">
    <source>
        <dbReference type="EMBL" id="VTT69542.1"/>
    </source>
</evidence>
<reference evidence="1" key="1">
    <citation type="submission" date="2019-05" db="EMBL/GenBank/DDBJ databases">
        <authorList>
            <person name="Piombo E."/>
        </authorList>
    </citation>
    <scope>NUCLEOTIDE SEQUENCE</scope>
    <source>
        <strain evidence="1">C2S</strain>
    </source>
</reference>
<sequence length="387" mass="44167">MEKQLQGMKIEIMQDRLDSLESRFEELANSFAHVSAKQLSKQCISCMEAIRNLASDVLMATTDRYLASFGRTLFFQYAQESRQAMRFNVDENNIIKWKYLEAGHHRQMTEKERHDRFMSLKAGVPLAKFCFPPYDAHELFVELAINLESFATREMEYHGQPYVPDPVAASQPPPPYESQGRGLHQRGNSHPIAAEMPRVEDSFGSGTSFESIATDLSGDKESKEEYFKAWAKIQLAAYDKYLQLPVTPHVISDVLSHYENAQVSRWALPLGLQLYRLFSVEGRPGCVAYKSAIPDPDPEGDQTSSFTEGDIETLTTTRDRLRDDKWDSGAVLEMEVPAPHPLLPDCMLAMERLKPQELGEFGIIVAWRYYGTEPWMDRYGHLIPEAR</sequence>